<evidence type="ECO:0000259" key="1">
    <source>
        <dbReference type="Pfam" id="PF13640"/>
    </source>
</evidence>
<proteinExistence type="predicted"/>
<dbReference type="AlphaFoldDB" id="A0A0G3BQN7"/>
<sequence length="300" mass="33896">MSLHLAVSPLPGALGLPPEPTSSSSGSFVSIRGRQLAFADLLSPDLSSPAYVQQLAEQMREAKPFPHLVIDGLFSPQLLRLIAEEFDDCREQDWRVVKSQQELTHRSTPGARLGPAAKLYFSLVNSPYFLDLLSTVSGVEDLITDPKLYGGGLHETRNGGRFGIHRDFNRHPRTGLDNEMVLITYLNEQWNPEWGGALELWDAEGKQCVRSIPPDFGRTVLMRHSDISYHGHPHPLQAPEGRTRRSVACYYYSYRLARRERERRNTSLFLFNETVHNFKTAAKLATPPIIWQALKRLTGH</sequence>
<keyword evidence="3" id="KW-1185">Reference proteome</keyword>
<name>A0A0G3BQN7_9BURK</name>
<dbReference type="InterPro" id="IPR044862">
    <property type="entry name" value="Pro_4_hyd_alph_FE2OG_OXY"/>
</dbReference>
<dbReference type="Pfam" id="PF13640">
    <property type="entry name" value="2OG-FeII_Oxy_3"/>
    <property type="match status" value="1"/>
</dbReference>
<organism evidence="2 3">
    <name type="scientific">Caldimonas brevitalea</name>
    <dbReference type="NCBI Taxonomy" id="413882"/>
    <lineage>
        <taxon>Bacteria</taxon>
        <taxon>Pseudomonadati</taxon>
        <taxon>Pseudomonadota</taxon>
        <taxon>Betaproteobacteria</taxon>
        <taxon>Burkholderiales</taxon>
        <taxon>Sphaerotilaceae</taxon>
        <taxon>Caldimonas</taxon>
    </lineage>
</organism>
<feature type="domain" description="Prolyl 4-hydroxylase alpha subunit Fe(2+) 2OG dioxygenase" evidence="1">
    <location>
        <begin position="153"/>
        <end position="252"/>
    </location>
</feature>
<dbReference type="EMBL" id="CP011371">
    <property type="protein sequence ID" value="AKJ31759.1"/>
    <property type="molecule type" value="Genomic_DNA"/>
</dbReference>
<dbReference type="KEGG" id="pbh:AAW51_5068"/>
<dbReference type="STRING" id="413882.AAW51_5068"/>
<evidence type="ECO:0000313" key="2">
    <source>
        <dbReference type="EMBL" id="AKJ31759.1"/>
    </source>
</evidence>
<dbReference type="Gene3D" id="2.60.120.620">
    <property type="entry name" value="q2cbj1_9rhob like domain"/>
    <property type="match status" value="1"/>
</dbReference>
<protein>
    <recommendedName>
        <fullName evidence="1">Prolyl 4-hydroxylase alpha subunit Fe(2+) 2OG dioxygenase domain-containing protein</fullName>
    </recommendedName>
</protein>
<accession>A0A0G3BQN7</accession>
<dbReference type="RefSeq" id="WP_053013897.1">
    <property type="nucleotide sequence ID" value="NZ_CP011371.1"/>
</dbReference>
<dbReference type="Proteomes" id="UP000035352">
    <property type="component" value="Chromosome"/>
</dbReference>
<evidence type="ECO:0000313" key="3">
    <source>
        <dbReference type="Proteomes" id="UP000035352"/>
    </source>
</evidence>
<reference evidence="2 3" key="1">
    <citation type="submission" date="2015-05" db="EMBL/GenBank/DDBJ databases">
        <authorList>
            <person name="Tang B."/>
            <person name="Yu Y."/>
        </authorList>
    </citation>
    <scope>NUCLEOTIDE SEQUENCE [LARGE SCALE GENOMIC DNA]</scope>
    <source>
        <strain evidence="2 3">DSM 7029</strain>
    </source>
</reference>
<gene>
    <name evidence="2" type="ORF">AAW51_5068</name>
</gene>